<evidence type="ECO:0000256" key="3">
    <source>
        <dbReference type="ARBA" id="ARBA00022553"/>
    </source>
</evidence>
<dbReference type="Pfam" id="PF00512">
    <property type="entry name" value="HisKA"/>
    <property type="match status" value="1"/>
</dbReference>
<dbReference type="SUPFAM" id="SSF55874">
    <property type="entry name" value="ATPase domain of HSP90 chaperone/DNA topoisomerase II/histidine kinase"/>
    <property type="match status" value="1"/>
</dbReference>
<dbReference type="PANTHER" id="PTHR43065">
    <property type="entry name" value="SENSOR HISTIDINE KINASE"/>
    <property type="match status" value="1"/>
</dbReference>
<evidence type="ECO:0000256" key="1">
    <source>
        <dbReference type="ARBA" id="ARBA00000085"/>
    </source>
</evidence>
<dbReference type="InterPro" id="IPR005467">
    <property type="entry name" value="His_kinase_dom"/>
</dbReference>
<dbReference type="PANTHER" id="PTHR43065:SF10">
    <property type="entry name" value="PEROXIDE STRESS-ACTIVATED HISTIDINE KINASE MAK3"/>
    <property type="match status" value="1"/>
</dbReference>
<keyword evidence="6" id="KW-0418">Kinase</keyword>
<dbReference type="PRINTS" id="PR00344">
    <property type="entry name" value="BCTRLSENSOR"/>
</dbReference>
<evidence type="ECO:0000256" key="7">
    <source>
        <dbReference type="ARBA" id="ARBA00022840"/>
    </source>
</evidence>
<dbReference type="PROSITE" id="PS50109">
    <property type="entry name" value="HIS_KIN"/>
    <property type="match status" value="1"/>
</dbReference>
<dbReference type="SUPFAM" id="SSF52172">
    <property type="entry name" value="CheY-like"/>
    <property type="match status" value="1"/>
</dbReference>
<evidence type="ECO:0000259" key="10">
    <source>
        <dbReference type="PROSITE" id="PS50109"/>
    </source>
</evidence>
<keyword evidence="7 11" id="KW-0067">ATP-binding</keyword>
<dbReference type="InterPro" id="IPR004358">
    <property type="entry name" value="Sig_transdc_His_kin-like_C"/>
</dbReference>
<gene>
    <name evidence="11" type="ORF">P8935_01755</name>
</gene>
<accession>A0AAU7DL67</accession>
<sequence>MTGRENELRVLVVAPTGRDGVLICNLLASKGIPCVSLATAEMALVEFGSGAGALILAEETLTLPAICLWATRITEQPSWSDFPLILLTSGGEVDEESRRRMRVREPLGNVVLLERPVRPETFISTVQAALRSRGRQYQMREQIAKNHAAEESIRRSEKLAVAGRLAASISHEINNPLASVTNLLYLIGTSCSLEEAKQHRVSAANELARISEIVTQTLRFYREPSKPSLVRLSEIVDSALILYRAKLAWADILIERDFRECSPIVARAGELRQVILNLIGNALDASDRGGRLKIRVSNTHERRNGARAGVRLTVADTGSGVCPEIMKTLFEPFVSTKDDTGTGLGLWISSEIVQRHSGKIQMRSSAIPQSSWTVFSIFLPLNQTGGNHTLTEVSTILDGKSQESHSDSPPAMPLPMQREMVT</sequence>
<dbReference type="GO" id="GO:0005524">
    <property type="term" value="F:ATP binding"/>
    <property type="evidence" value="ECO:0007669"/>
    <property type="project" value="UniProtKB-KW"/>
</dbReference>
<feature type="region of interest" description="Disordered" evidence="9">
    <location>
        <begin position="399"/>
        <end position="422"/>
    </location>
</feature>
<dbReference type="AlphaFoldDB" id="A0AAU7DL67"/>
<dbReference type="InterPro" id="IPR011006">
    <property type="entry name" value="CheY-like_superfamily"/>
</dbReference>
<comment type="catalytic activity">
    <reaction evidence="1">
        <text>ATP + protein L-histidine = ADP + protein N-phospho-L-histidine.</text>
        <dbReference type="EC" id="2.7.13.3"/>
    </reaction>
</comment>
<dbReference type="InterPro" id="IPR036097">
    <property type="entry name" value="HisK_dim/P_sf"/>
</dbReference>
<dbReference type="Gene3D" id="3.30.565.10">
    <property type="entry name" value="Histidine kinase-like ATPase, C-terminal domain"/>
    <property type="match status" value="1"/>
</dbReference>
<dbReference type="EMBL" id="CP121196">
    <property type="protein sequence ID" value="XBH18066.1"/>
    <property type="molecule type" value="Genomic_DNA"/>
</dbReference>
<dbReference type="Gene3D" id="1.10.287.130">
    <property type="match status" value="1"/>
</dbReference>
<evidence type="ECO:0000256" key="9">
    <source>
        <dbReference type="SAM" id="MobiDB-lite"/>
    </source>
</evidence>
<dbReference type="SMART" id="SM00388">
    <property type="entry name" value="HisKA"/>
    <property type="match status" value="1"/>
</dbReference>
<keyword evidence="3" id="KW-0597">Phosphoprotein</keyword>
<dbReference type="InterPro" id="IPR003661">
    <property type="entry name" value="HisK_dim/P_dom"/>
</dbReference>
<reference evidence="11" key="1">
    <citation type="submission" date="2023-03" db="EMBL/GenBank/DDBJ databases">
        <title>Edaphobacter sp.</title>
        <authorList>
            <person name="Huber K.J."/>
            <person name="Papendorf J."/>
            <person name="Pilke C."/>
            <person name="Bunk B."/>
            <person name="Sproeer C."/>
            <person name="Pester M."/>
        </authorList>
    </citation>
    <scope>NUCLEOTIDE SEQUENCE</scope>
    <source>
        <strain evidence="11">DSM 110680</strain>
    </source>
</reference>
<dbReference type="CDD" id="cd00082">
    <property type="entry name" value="HisKA"/>
    <property type="match status" value="1"/>
</dbReference>
<dbReference type="EC" id="2.7.13.3" evidence="2"/>
<dbReference type="InterPro" id="IPR003594">
    <property type="entry name" value="HATPase_dom"/>
</dbReference>
<organism evidence="11">
    <name type="scientific">Telmatobacter sp. DSM 110680</name>
    <dbReference type="NCBI Taxonomy" id="3036704"/>
    <lineage>
        <taxon>Bacteria</taxon>
        <taxon>Pseudomonadati</taxon>
        <taxon>Acidobacteriota</taxon>
        <taxon>Terriglobia</taxon>
        <taxon>Terriglobales</taxon>
        <taxon>Acidobacteriaceae</taxon>
        <taxon>Telmatobacter</taxon>
    </lineage>
</organism>
<evidence type="ECO:0000256" key="8">
    <source>
        <dbReference type="ARBA" id="ARBA00023012"/>
    </source>
</evidence>
<evidence type="ECO:0000256" key="6">
    <source>
        <dbReference type="ARBA" id="ARBA00022777"/>
    </source>
</evidence>
<keyword evidence="4" id="KW-0808">Transferase</keyword>
<proteinExistence type="predicted"/>
<evidence type="ECO:0000256" key="4">
    <source>
        <dbReference type="ARBA" id="ARBA00022679"/>
    </source>
</evidence>
<dbReference type="SUPFAM" id="SSF47384">
    <property type="entry name" value="Homodimeric domain of signal transducing histidine kinase"/>
    <property type="match status" value="1"/>
</dbReference>
<feature type="domain" description="Histidine kinase" evidence="10">
    <location>
        <begin position="168"/>
        <end position="383"/>
    </location>
</feature>
<evidence type="ECO:0000313" key="11">
    <source>
        <dbReference type="EMBL" id="XBH18066.1"/>
    </source>
</evidence>
<dbReference type="InterPro" id="IPR036890">
    <property type="entry name" value="HATPase_C_sf"/>
</dbReference>
<protein>
    <recommendedName>
        <fullName evidence="2">histidine kinase</fullName>
        <ecNumber evidence="2">2.7.13.3</ecNumber>
    </recommendedName>
</protein>
<dbReference type="GO" id="GO:0000155">
    <property type="term" value="F:phosphorelay sensor kinase activity"/>
    <property type="evidence" value="ECO:0007669"/>
    <property type="project" value="InterPro"/>
</dbReference>
<dbReference type="SMART" id="SM00387">
    <property type="entry name" value="HATPase_c"/>
    <property type="match status" value="1"/>
</dbReference>
<name>A0AAU7DL67_9BACT</name>
<keyword evidence="8" id="KW-0902">Two-component regulatory system</keyword>
<evidence type="ECO:0000256" key="2">
    <source>
        <dbReference type="ARBA" id="ARBA00012438"/>
    </source>
</evidence>
<dbReference type="RefSeq" id="WP_348263289.1">
    <property type="nucleotide sequence ID" value="NZ_CP121196.1"/>
</dbReference>
<evidence type="ECO:0000256" key="5">
    <source>
        <dbReference type="ARBA" id="ARBA00022741"/>
    </source>
</evidence>
<keyword evidence="5" id="KW-0547">Nucleotide-binding</keyword>
<dbReference type="Pfam" id="PF02518">
    <property type="entry name" value="HATPase_c"/>
    <property type="match status" value="1"/>
</dbReference>